<comment type="caution">
    <text evidence="3">The sequence shown here is derived from an EMBL/GenBank/DDBJ whole genome shotgun (WGS) entry which is preliminary data.</text>
</comment>
<dbReference type="AlphaFoldDB" id="A0A3E4LXK8"/>
<reference evidence="5 6" key="1">
    <citation type="submission" date="2018-08" db="EMBL/GenBank/DDBJ databases">
        <title>A genome reference for cultivated species of the human gut microbiota.</title>
        <authorList>
            <person name="Zou Y."/>
            <person name="Xue W."/>
            <person name="Luo G."/>
        </authorList>
    </citation>
    <scope>NUCLEOTIDE SEQUENCE [LARGE SCALE GENOMIC DNA]</scope>
    <source>
        <strain evidence="4 6">AM25-1LB</strain>
        <strain evidence="3 5">TF11-7</strain>
    </source>
</reference>
<evidence type="ECO:0000259" key="2">
    <source>
        <dbReference type="PROSITE" id="PS51707"/>
    </source>
</evidence>
<gene>
    <name evidence="4" type="ORF">DW672_04675</name>
    <name evidence="3" type="ORF">DXD17_02345</name>
</gene>
<feature type="domain" description="CYTH" evidence="2">
    <location>
        <begin position="1"/>
        <end position="173"/>
    </location>
</feature>
<dbReference type="Proteomes" id="UP000260793">
    <property type="component" value="Unassembled WGS sequence"/>
</dbReference>
<evidence type="ECO:0000313" key="4">
    <source>
        <dbReference type="EMBL" id="RHF62004.1"/>
    </source>
</evidence>
<dbReference type="Pfam" id="PF01928">
    <property type="entry name" value="CYTH"/>
    <property type="match status" value="1"/>
</dbReference>
<protein>
    <submittedName>
        <fullName evidence="3">CYTH domain-containing protein</fullName>
    </submittedName>
</protein>
<dbReference type="EMBL" id="QSQN01000004">
    <property type="protein sequence ID" value="RGK42210.1"/>
    <property type="molecule type" value="Genomic_DNA"/>
</dbReference>
<dbReference type="EMBL" id="QRHG01000008">
    <property type="protein sequence ID" value="RHF62004.1"/>
    <property type="molecule type" value="Genomic_DNA"/>
</dbReference>
<dbReference type="InterPro" id="IPR023577">
    <property type="entry name" value="CYTH_domain"/>
</dbReference>
<dbReference type="CDD" id="cd07761">
    <property type="entry name" value="CYTH-like_CthTTM-like"/>
    <property type="match status" value="1"/>
</dbReference>
<evidence type="ECO:0000313" key="3">
    <source>
        <dbReference type="EMBL" id="RGK42210.1"/>
    </source>
</evidence>
<accession>A0A3E4LXK8</accession>
<dbReference type="RefSeq" id="WP_117687671.1">
    <property type="nucleotide sequence ID" value="NZ_CAUFBW010000021.1"/>
</dbReference>
<proteinExistence type="predicted"/>
<dbReference type="InterPro" id="IPR033469">
    <property type="entry name" value="CYTH-like_dom_sf"/>
</dbReference>
<evidence type="ECO:0000313" key="6">
    <source>
        <dbReference type="Proteomes" id="UP000284902"/>
    </source>
</evidence>
<dbReference type="PROSITE" id="PS51707">
    <property type="entry name" value="CYTH"/>
    <property type="match status" value="1"/>
</dbReference>
<dbReference type="InterPro" id="IPR012042">
    <property type="entry name" value="NeuTTM/CthTTM-like"/>
</dbReference>
<dbReference type="SUPFAM" id="SSF55154">
    <property type="entry name" value="CYTH-like phosphatases"/>
    <property type="match status" value="1"/>
</dbReference>
<organism evidence="3 5">
    <name type="scientific">[Ruminococcus] lactaris</name>
    <dbReference type="NCBI Taxonomy" id="46228"/>
    <lineage>
        <taxon>Bacteria</taxon>
        <taxon>Bacillati</taxon>
        <taxon>Bacillota</taxon>
        <taxon>Clostridia</taxon>
        <taxon>Lachnospirales</taxon>
        <taxon>Lachnospiraceae</taxon>
        <taxon>Mediterraneibacter</taxon>
    </lineage>
</organism>
<dbReference type="Gene3D" id="2.40.320.10">
    <property type="entry name" value="Hypothetical Protein Pfu-838710-001"/>
    <property type="match status" value="1"/>
</dbReference>
<evidence type="ECO:0000313" key="5">
    <source>
        <dbReference type="Proteomes" id="UP000260793"/>
    </source>
</evidence>
<dbReference type="PANTHER" id="PTHR40114">
    <property type="entry name" value="SLR0698 PROTEIN"/>
    <property type="match status" value="1"/>
</dbReference>
<sequence>MEIERKFLIKDLHSLPFSIEAYPHRELEQAYLCTGPVVRIRKDDEQYFLTYKSKGLMIREEYNLPLNRQAYLHLREKADGRIIQKTRYVIPLDEVTDSSPSQKESHLSPQFRENGVSLFLELDIFKGDLAPLFLAEIEFPDEETARNYQAPDWLGEDVTHLSLYHNSTLSQLK</sequence>
<dbReference type="SMART" id="SM01118">
    <property type="entry name" value="CYTH"/>
    <property type="match status" value="1"/>
</dbReference>
<dbReference type="Proteomes" id="UP000284902">
    <property type="component" value="Unassembled WGS sequence"/>
</dbReference>
<dbReference type="PANTHER" id="PTHR40114:SF1">
    <property type="entry name" value="SLR0698 PROTEIN"/>
    <property type="match status" value="1"/>
</dbReference>
<evidence type="ECO:0000256" key="1">
    <source>
        <dbReference type="PIRSR" id="PIRSR016487-1"/>
    </source>
</evidence>
<name>A0A3E4LXK8_9FIRM</name>
<dbReference type="PIRSF" id="PIRSF016487">
    <property type="entry name" value="CYTH_UCP016487"/>
    <property type="match status" value="1"/>
</dbReference>
<feature type="active site" description="Proton acceptor" evidence="1">
    <location>
        <position position="31"/>
    </location>
</feature>